<accession>A0ACA9Y9D1</accession>
<sequence length="217" mass="25291">MTFYDIFIAGSSFIVTTLVFVMSNVIAITQYGMAEYPQITTWILGLIGIYSFYRLSVRIVKYWISTFIMFIKMIIMMITIGLACVVYLRGNKFINQDIPYFKSVIISYDGESIGEYVKEEIHNLMFDSFIGQFNPFKDDNHGSKSQNKKKAKQSRDKFQKNAKKVMNDYGIEIDDSYLDYMNHQGSKHDDKDFMDHLDETLNDLGIDLNDLMKKFSH</sequence>
<evidence type="ECO:0000313" key="2">
    <source>
        <dbReference type="Proteomes" id="UP001152531"/>
    </source>
</evidence>
<name>A0ACA9Y9D1_9ASCO</name>
<keyword evidence="2" id="KW-1185">Reference proteome</keyword>
<protein>
    <submittedName>
        <fullName evidence="1">Uncharacterized protein</fullName>
    </submittedName>
</protein>
<dbReference type="Proteomes" id="UP001152531">
    <property type="component" value="Unassembled WGS sequence"/>
</dbReference>
<organism evidence="1 2">
    <name type="scientific">[Candida] jaroonii</name>
    <dbReference type="NCBI Taxonomy" id="467808"/>
    <lineage>
        <taxon>Eukaryota</taxon>
        <taxon>Fungi</taxon>
        <taxon>Dikarya</taxon>
        <taxon>Ascomycota</taxon>
        <taxon>Saccharomycotina</taxon>
        <taxon>Pichiomycetes</taxon>
        <taxon>Debaryomycetaceae</taxon>
        <taxon>Yamadazyma</taxon>
    </lineage>
</organism>
<comment type="caution">
    <text evidence="1">The sequence shown here is derived from an EMBL/GenBank/DDBJ whole genome shotgun (WGS) entry which is preliminary data.</text>
</comment>
<reference evidence="1" key="1">
    <citation type="submission" date="2022-06" db="EMBL/GenBank/DDBJ databases">
        <authorList>
            <person name="Legras J.-L."/>
            <person name="Devillers H."/>
            <person name="Grondin C."/>
        </authorList>
    </citation>
    <scope>NUCLEOTIDE SEQUENCE</scope>
    <source>
        <strain evidence="1">CLIB 1444</strain>
    </source>
</reference>
<evidence type="ECO:0000313" key="1">
    <source>
        <dbReference type="EMBL" id="CAH6721581.1"/>
    </source>
</evidence>
<dbReference type="EMBL" id="CALSDN010000006">
    <property type="protein sequence ID" value="CAH6721581.1"/>
    <property type="molecule type" value="Genomic_DNA"/>
</dbReference>
<proteinExistence type="predicted"/>
<gene>
    <name evidence="1" type="ORF">CLIB1444_06S05446</name>
</gene>